<protein>
    <recommendedName>
        <fullName evidence="1">HAT C-terminal dimerisation domain-containing protein</fullName>
    </recommendedName>
</protein>
<sequence length="76" mass="8915">MHNTIRVHCQPDDDLLTWWSEHNISQQFCMWPMKLLPKPSTFVASERVFSKTGRLVTKARNRISHKLVDKVIVLAK</sequence>
<feature type="domain" description="HAT C-terminal dimerisation" evidence="1">
    <location>
        <begin position="10"/>
        <end position="74"/>
    </location>
</feature>
<proteinExistence type="predicted"/>
<reference evidence="2" key="2">
    <citation type="submission" date="2020-11" db="EMBL/GenBank/DDBJ databases">
        <authorList>
            <person name="McCartney M.A."/>
            <person name="Auch B."/>
            <person name="Kono T."/>
            <person name="Mallez S."/>
            <person name="Becker A."/>
            <person name="Gohl D.M."/>
            <person name="Silverstein K.A.T."/>
            <person name="Koren S."/>
            <person name="Bechman K.B."/>
            <person name="Herman A."/>
            <person name="Abrahante J.E."/>
            <person name="Garbe J."/>
        </authorList>
    </citation>
    <scope>NUCLEOTIDE SEQUENCE</scope>
    <source>
        <strain evidence="2">Duluth1</strain>
        <tissue evidence="2">Whole animal</tissue>
    </source>
</reference>
<comment type="caution">
    <text evidence="2">The sequence shown here is derived from an EMBL/GenBank/DDBJ whole genome shotgun (WGS) entry which is preliminary data.</text>
</comment>
<accession>A0A9D4IKP9</accession>
<reference evidence="2" key="1">
    <citation type="journal article" date="2019" name="bioRxiv">
        <title>The Genome of the Zebra Mussel, Dreissena polymorpha: A Resource for Invasive Species Research.</title>
        <authorList>
            <person name="McCartney M.A."/>
            <person name="Auch B."/>
            <person name="Kono T."/>
            <person name="Mallez S."/>
            <person name="Zhang Y."/>
            <person name="Obille A."/>
            <person name="Becker A."/>
            <person name="Abrahante J.E."/>
            <person name="Garbe J."/>
            <person name="Badalamenti J.P."/>
            <person name="Herman A."/>
            <person name="Mangelson H."/>
            <person name="Liachko I."/>
            <person name="Sullivan S."/>
            <person name="Sone E.D."/>
            <person name="Koren S."/>
            <person name="Silverstein K.A.T."/>
            <person name="Beckman K.B."/>
            <person name="Gohl D.M."/>
        </authorList>
    </citation>
    <scope>NUCLEOTIDE SEQUENCE</scope>
    <source>
        <strain evidence="2">Duluth1</strain>
        <tissue evidence="2">Whole animal</tissue>
    </source>
</reference>
<evidence type="ECO:0000313" key="3">
    <source>
        <dbReference type="Proteomes" id="UP000828390"/>
    </source>
</evidence>
<gene>
    <name evidence="2" type="ORF">DPMN_177616</name>
</gene>
<keyword evidence="3" id="KW-1185">Reference proteome</keyword>
<organism evidence="2 3">
    <name type="scientific">Dreissena polymorpha</name>
    <name type="common">Zebra mussel</name>
    <name type="synonym">Mytilus polymorpha</name>
    <dbReference type="NCBI Taxonomy" id="45954"/>
    <lineage>
        <taxon>Eukaryota</taxon>
        <taxon>Metazoa</taxon>
        <taxon>Spiralia</taxon>
        <taxon>Lophotrochozoa</taxon>
        <taxon>Mollusca</taxon>
        <taxon>Bivalvia</taxon>
        <taxon>Autobranchia</taxon>
        <taxon>Heteroconchia</taxon>
        <taxon>Euheterodonta</taxon>
        <taxon>Imparidentia</taxon>
        <taxon>Neoheterodontei</taxon>
        <taxon>Myida</taxon>
        <taxon>Dreissenoidea</taxon>
        <taxon>Dreissenidae</taxon>
        <taxon>Dreissena</taxon>
    </lineage>
</organism>
<dbReference type="InterPro" id="IPR008906">
    <property type="entry name" value="HATC_C_dom"/>
</dbReference>
<dbReference type="SUPFAM" id="SSF53098">
    <property type="entry name" value="Ribonuclease H-like"/>
    <property type="match status" value="1"/>
</dbReference>
<name>A0A9D4IKP9_DREPO</name>
<evidence type="ECO:0000259" key="1">
    <source>
        <dbReference type="Pfam" id="PF05699"/>
    </source>
</evidence>
<dbReference type="AlphaFoldDB" id="A0A9D4IKP9"/>
<dbReference type="GO" id="GO:0046983">
    <property type="term" value="F:protein dimerization activity"/>
    <property type="evidence" value="ECO:0007669"/>
    <property type="project" value="InterPro"/>
</dbReference>
<evidence type="ECO:0000313" key="2">
    <source>
        <dbReference type="EMBL" id="KAH3776197.1"/>
    </source>
</evidence>
<dbReference type="Proteomes" id="UP000828390">
    <property type="component" value="Unassembled WGS sequence"/>
</dbReference>
<dbReference type="Pfam" id="PF05699">
    <property type="entry name" value="Dimer_Tnp_hAT"/>
    <property type="match status" value="1"/>
</dbReference>
<dbReference type="EMBL" id="JAIWYP010000009">
    <property type="protein sequence ID" value="KAH3776197.1"/>
    <property type="molecule type" value="Genomic_DNA"/>
</dbReference>
<dbReference type="InterPro" id="IPR012337">
    <property type="entry name" value="RNaseH-like_sf"/>
</dbReference>